<accession>A0A558A270</accession>
<comment type="caution">
    <text evidence="1">The sequence shown here is derived from an EMBL/GenBank/DDBJ whole genome shotgun (WGS) entry which is preliminary data.</text>
</comment>
<evidence type="ECO:0000313" key="1">
    <source>
        <dbReference type="EMBL" id="TVT18350.1"/>
    </source>
</evidence>
<dbReference type="AlphaFoldDB" id="A0A558A270"/>
<reference evidence="1 2" key="1">
    <citation type="submission" date="2019-07" db="EMBL/GenBank/DDBJ databases">
        <title>New species of Amycolatopsis and Streptomyces.</title>
        <authorList>
            <person name="Duangmal K."/>
            <person name="Teo W.F.A."/>
            <person name="Lipun K."/>
        </authorList>
    </citation>
    <scope>NUCLEOTIDE SEQUENCE [LARGE SCALE GENOMIC DNA]</scope>
    <source>
        <strain evidence="1 2">JCM 30562</strain>
    </source>
</reference>
<organism evidence="1 2">
    <name type="scientific">Amycolatopsis acidiphila</name>
    <dbReference type="NCBI Taxonomy" id="715473"/>
    <lineage>
        <taxon>Bacteria</taxon>
        <taxon>Bacillati</taxon>
        <taxon>Actinomycetota</taxon>
        <taxon>Actinomycetes</taxon>
        <taxon>Pseudonocardiales</taxon>
        <taxon>Pseudonocardiaceae</taxon>
        <taxon>Amycolatopsis</taxon>
    </lineage>
</organism>
<evidence type="ECO:0000313" key="2">
    <source>
        <dbReference type="Proteomes" id="UP000318578"/>
    </source>
</evidence>
<protein>
    <submittedName>
        <fullName evidence="1">Uncharacterized protein</fullName>
    </submittedName>
</protein>
<dbReference type="Proteomes" id="UP000318578">
    <property type="component" value="Unassembled WGS sequence"/>
</dbReference>
<gene>
    <name evidence="1" type="ORF">FNH06_28170</name>
</gene>
<name>A0A558A270_9PSEU</name>
<dbReference type="OrthoDB" id="3626700at2"/>
<proteinExistence type="predicted"/>
<keyword evidence="2" id="KW-1185">Reference proteome</keyword>
<sequence>MLRRTGRLGDVAEALALLGAGPSSGETAAGLHSELPPAAFSVTGPREGLLSVQLYPAQPLGSGGIPDLAVDQVVCTAIAVGGQGGADARGLRVRLGRPGAPAEEAPRACPAIA</sequence>
<dbReference type="EMBL" id="VJZA01000062">
    <property type="protein sequence ID" value="TVT18350.1"/>
    <property type="molecule type" value="Genomic_DNA"/>
</dbReference>
<dbReference type="RefSeq" id="WP_144642939.1">
    <property type="nucleotide sequence ID" value="NZ_BNAX01000001.1"/>
</dbReference>